<feature type="transmembrane region" description="Helical" evidence="2">
    <location>
        <begin position="289"/>
        <end position="310"/>
    </location>
</feature>
<feature type="compositionally biased region" description="Low complexity" evidence="1">
    <location>
        <begin position="205"/>
        <end position="223"/>
    </location>
</feature>
<reference evidence="4 5" key="1">
    <citation type="submission" date="2024-01" db="EMBL/GenBank/DDBJ databases">
        <authorList>
            <person name="Alioto T."/>
            <person name="Alioto T."/>
            <person name="Gomez Garrido J."/>
        </authorList>
    </citation>
    <scope>NUCLEOTIDE SEQUENCE [LARGE SCALE GENOMIC DNA]</scope>
</reference>
<proteinExistence type="predicted"/>
<feature type="region of interest" description="Disordered" evidence="1">
    <location>
        <begin position="28"/>
        <end position="135"/>
    </location>
</feature>
<dbReference type="AlphaFoldDB" id="A0AAV1PTI5"/>
<feature type="compositionally biased region" description="Polar residues" evidence="1">
    <location>
        <begin position="170"/>
        <end position="187"/>
    </location>
</feature>
<feature type="signal peptide" evidence="3">
    <location>
        <begin position="1"/>
        <end position="22"/>
    </location>
</feature>
<evidence type="ECO:0000256" key="3">
    <source>
        <dbReference type="SAM" id="SignalP"/>
    </source>
</evidence>
<comment type="caution">
    <text evidence="4">The sequence shown here is derived from an EMBL/GenBank/DDBJ whole genome shotgun (WGS) entry which is preliminary data.</text>
</comment>
<protein>
    <submittedName>
        <fullName evidence="4">Anti-sigma-I factor RsgI2</fullName>
    </submittedName>
</protein>
<evidence type="ECO:0000313" key="4">
    <source>
        <dbReference type="EMBL" id="CAK6974889.1"/>
    </source>
</evidence>
<organism evidence="4 5">
    <name type="scientific">Scomber scombrus</name>
    <name type="common">Atlantic mackerel</name>
    <name type="synonym">Scomber vernalis</name>
    <dbReference type="NCBI Taxonomy" id="13677"/>
    <lineage>
        <taxon>Eukaryota</taxon>
        <taxon>Metazoa</taxon>
        <taxon>Chordata</taxon>
        <taxon>Craniata</taxon>
        <taxon>Vertebrata</taxon>
        <taxon>Euteleostomi</taxon>
        <taxon>Actinopterygii</taxon>
        <taxon>Neopterygii</taxon>
        <taxon>Teleostei</taxon>
        <taxon>Neoteleostei</taxon>
        <taxon>Acanthomorphata</taxon>
        <taxon>Pelagiaria</taxon>
        <taxon>Scombriformes</taxon>
        <taxon>Scombridae</taxon>
        <taxon>Scomber</taxon>
    </lineage>
</organism>
<keyword evidence="2" id="KW-0472">Membrane</keyword>
<keyword evidence="2" id="KW-1133">Transmembrane helix</keyword>
<evidence type="ECO:0000256" key="1">
    <source>
        <dbReference type="SAM" id="MobiDB-lite"/>
    </source>
</evidence>
<gene>
    <name evidence="4" type="ORF">FSCOSCO3_A003993</name>
</gene>
<feature type="compositionally biased region" description="Polar residues" evidence="1">
    <location>
        <begin position="270"/>
        <end position="279"/>
    </location>
</feature>
<keyword evidence="2" id="KW-0812">Transmembrane</keyword>
<evidence type="ECO:0000256" key="2">
    <source>
        <dbReference type="SAM" id="Phobius"/>
    </source>
</evidence>
<keyword evidence="3" id="KW-0732">Signal</keyword>
<keyword evidence="5" id="KW-1185">Reference proteome</keyword>
<dbReference type="EMBL" id="CAWUFR010000275">
    <property type="protein sequence ID" value="CAK6974889.1"/>
    <property type="molecule type" value="Genomic_DNA"/>
</dbReference>
<feature type="region of interest" description="Disordered" evidence="1">
    <location>
        <begin position="150"/>
        <end position="279"/>
    </location>
</feature>
<accession>A0AAV1PTI5</accession>
<feature type="chain" id="PRO_5043314962" evidence="3">
    <location>
        <begin position="23"/>
        <end position="343"/>
    </location>
</feature>
<dbReference type="Proteomes" id="UP001314229">
    <property type="component" value="Unassembled WGS sequence"/>
</dbReference>
<feature type="compositionally biased region" description="Polar residues" evidence="1">
    <location>
        <begin position="250"/>
        <end position="262"/>
    </location>
</feature>
<feature type="compositionally biased region" description="Polar residues" evidence="1">
    <location>
        <begin position="70"/>
        <end position="118"/>
    </location>
</feature>
<sequence>MMENKLWIALCALLLFINVGSADHEDAHAAAPTSMSPVGAEATPSPPATNPPPGSSVNQTSHAPAAASALNGSDTNPSSNGNATTNGETPSIPTQTKNDTNTGSVPDNKNLTNTSTLQPPTPHFESHTPTSHVAPISTAASPTHAIHTAPAATSTKTPPLNNSTPLLPDTITTSSQPTHTKTHSPISSPAPKLPGTTSPKTKPVPANTTASTHSTSTSSTSPSQKPPNTQPPTLAPQPNTTKSDSEAHSKTTISLPISTSAQAKAHDDNPSQLNVGGNTAHESPTLDPLLAGLVSAFIITAVIITLLLFLKLRRRDNRPEFRRLQDLPMDDMMEDTPLSMYSY</sequence>
<feature type="compositionally biased region" description="Pro residues" evidence="1">
    <location>
        <begin position="224"/>
        <end position="235"/>
    </location>
</feature>
<feature type="compositionally biased region" description="Low complexity" evidence="1">
    <location>
        <begin position="150"/>
        <end position="168"/>
    </location>
</feature>
<feature type="compositionally biased region" description="Pro residues" evidence="1">
    <location>
        <begin position="44"/>
        <end position="54"/>
    </location>
</feature>
<name>A0AAV1PTI5_SCOSC</name>
<evidence type="ECO:0000313" key="5">
    <source>
        <dbReference type="Proteomes" id="UP001314229"/>
    </source>
</evidence>